<keyword evidence="2" id="KW-1185">Reference proteome</keyword>
<reference evidence="1" key="2">
    <citation type="journal article" date="2023" name="IMA Fungus">
        <title>Comparative genomic study of the Penicillium genus elucidates a diverse pangenome and 15 lateral gene transfer events.</title>
        <authorList>
            <person name="Petersen C."/>
            <person name="Sorensen T."/>
            <person name="Nielsen M.R."/>
            <person name="Sondergaard T.E."/>
            <person name="Sorensen J.L."/>
            <person name="Fitzpatrick D.A."/>
            <person name="Frisvad J.C."/>
            <person name="Nielsen K.L."/>
        </authorList>
    </citation>
    <scope>NUCLEOTIDE SEQUENCE</scope>
    <source>
        <strain evidence="1">IBT 30069</strain>
    </source>
</reference>
<evidence type="ECO:0000313" key="1">
    <source>
        <dbReference type="EMBL" id="KAJ5106868.1"/>
    </source>
</evidence>
<sequence length="87" mass="9929">MQCLLAHRGYDRSTAAIDDMVWHIAVKWPSLRPVNGKWDVRAVDRWIDDQINDHECVNQIIQFSIRDADAVASSLTVSILIKLLSKV</sequence>
<dbReference type="EMBL" id="JAPQKH010000003">
    <property type="protein sequence ID" value="KAJ5106868.1"/>
    <property type="molecule type" value="Genomic_DNA"/>
</dbReference>
<accession>A0A9W9FUZ5</accession>
<evidence type="ECO:0000313" key="2">
    <source>
        <dbReference type="Proteomes" id="UP001149165"/>
    </source>
</evidence>
<protein>
    <submittedName>
        <fullName evidence="1">Uncharacterized protein</fullName>
    </submittedName>
</protein>
<proteinExistence type="predicted"/>
<organism evidence="1 2">
    <name type="scientific">Penicillium angulare</name>
    <dbReference type="NCBI Taxonomy" id="116970"/>
    <lineage>
        <taxon>Eukaryota</taxon>
        <taxon>Fungi</taxon>
        <taxon>Dikarya</taxon>
        <taxon>Ascomycota</taxon>
        <taxon>Pezizomycotina</taxon>
        <taxon>Eurotiomycetes</taxon>
        <taxon>Eurotiomycetidae</taxon>
        <taxon>Eurotiales</taxon>
        <taxon>Aspergillaceae</taxon>
        <taxon>Penicillium</taxon>
    </lineage>
</organism>
<reference evidence="1" key="1">
    <citation type="submission" date="2022-11" db="EMBL/GenBank/DDBJ databases">
        <authorList>
            <person name="Petersen C."/>
        </authorList>
    </citation>
    <scope>NUCLEOTIDE SEQUENCE</scope>
    <source>
        <strain evidence="1">IBT 30069</strain>
    </source>
</reference>
<dbReference type="AlphaFoldDB" id="A0A9W9FUZ5"/>
<dbReference type="Proteomes" id="UP001149165">
    <property type="component" value="Unassembled WGS sequence"/>
</dbReference>
<gene>
    <name evidence="1" type="ORF">N7456_003543</name>
</gene>
<comment type="caution">
    <text evidence="1">The sequence shown here is derived from an EMBL/GenBank/DDBJ whole genome shotgun (WGS) entry which is preliminary data.</text>
</comment>
<dbReference type="OrthoDB" id="4243235at2759"/>
<name>A0A9W9FUZ5_9EURO</name>